<dbReference type="PANTHER" id="PTHR33990">
    <property type="entry name" value="PROTEIN YJDN-RELATED"/>
    <property type="match status" value="1"/>
</dbReference>
<dbReference type="Pfam" id="PF06983">
    <property type="entry name" value="3-dmu-9_3-mt"/>
    <property type="match status" value="1"/>
</dbReference>
<dbReference type="InterPro" id="IPR028973">
    <property type="entry name" value="PhnB-like"/>
</dbReference>
<dbReference type="PIRSF" id="PIRSF021700">
    <property type="entry name" value="3_dmu_93_MTrfase"/>
    <property type="match status" value="1"/>
</dbReference>
<protein>
    <recommendedName>
        <fullName evidence="1">PhnB-like domain-containing protein</fullName>
    </recommendedName>
</protein>
<gene>
    <name evidence="2" type="ORF">PS691_00772</name>
</gene>
<dbReference type="InterPro" id="IPR029068">
    <property type="entry name" value="Glyas_Bleomycin-R_OHBP_Dase"/>
</dbReference>
<organism evidence="2 3">
    <name type="scientific">Pseudomonas fluorescens</name>
    <dbReference type="NCBI Taxonomy" id="294"/>
    <lineage>
        <taxon>Bacteria</taxon>
        <taxon>Pseudomonadati</taxon>
        <taxon>Pseudomonadota</taxon>
        <taxon>Gammaproteobacteria</taxon>
        <taxon>Pseudomonadales</taxon>
        <taxon>Pseudomonadaceae</taxon>
        <taxon>Pseudomonas</taxon>
    </lineage>
</organism>
<dbReference type="AlphaFoldDB" id="A0A5E7AC11"/>
<name>A0A5E7AC11_PSEFL</name>
<dbReference type="RefSeq" id="WP_150640884.1">
    <property type="nucleotide sequence ID" value="NZ_CABVHQ010000005.1"/>
</dbReference>
<dbReference type="Gene3D" id="3.10.180.10">
    <property type="entry name" value="2,3-Dihydroxybiphenyl 1,2-Dioxygenase, domain 1"/>
    <property type="match status" value="1"/>
</dbReference>
<proteinExistence type="predicted"/>
<dbReference type="PANTHER" id="PTHR33990:SF2">
    <property type="entry name" value="PHNB-LIKE DOMAIN-CONTAINING PROTEIN"/>
    <property type="match status" value="1"/>
</dbReference>
<sequence>MQRIQKITPCLWFDDQAETAARFYCSLFDHSKITGITHYGKAGLEIHERPEGSVMTVSFELDGQTFTGLNGGPVFTFSEAISLQVNCQNQEEVDHFWNSLSEGGDKQAQQCGWLKDKFGLSWQIVPVAMMDMLKDPDTTKSQRVMQAMLQMKKLDISTLQRAFTGES</sequence>
<dbReference type="InterPro" id="IPR009725">
    <property type="entry name" value="3_dmu_93_MTrfase"/>
</dbReference>
<dbReference type="CDD" id="cd06588">
    <property type="entry name" value="PhnB_like"/>
    <property type="match status" value="1"/>
</dbReference>
<evidence type="ECO:0000259" key="1">
    <source>
        <dbReference type="Pfam" id="PF06983"/>
    </source>
</evidence>
<dbReference type="EMBL" id="CABVHQ010000005">
    <property type="protein sequence ID" value="VVN76708.1"/>
    <property type="molecule type" value="Genomic_DNA"/>
</dbReference>
<dbReference type="OrthoDB" id="5293819at2"/>
<dbReference type="Proteomes" id="UP000337909">
    <property type="component" value="Unassembled WGS sequence"/>
</dbReference>
<reference evidence="2 3" key="1">
    <citation type="submission" date="2019-09" db="EMBL/GenBank/DDBJ databases">
        <authorList>
            <person name="Chandra G."/>
            <person name="Truman W A."/>
        </authorList>
    </citation>
    <scope>NUCLEOTIDE SEQUENCE [LARGE SCALE GENOMIC DNA]</scope>
    <source>
        <strain evidence="2">PS691</strain>
    </source>
</reference>
<feature type="domain" description="PhnB-like" evidence="1">
    <location>
        <begin position="5"/>
        <end position="125"/>
    </location>
</feature>
<evidence type="ECO:0000313" key="3">
    <source>
        <dbReference type="Proteomes" id="UP000337909"/>
    </source>
</evidence>
<dbReference type="SUPFAM" id="SSF54593">
    <property type="entry name" value="Glyoxalase/Bleomycin resistance protein/Dihydroxybiphenyl dioxygenase"/>
    <property type="match status" value="1"/>
</dbReference>
<evidence type="ECO:0000313" key="2">
    <source>
        <dbReference type="EMBL" id="VVN76708.1"/>
    </source>
</evidence>
<accession>A0A5E7AC11</accession>